<name>A0A7W5AJ00_9ACTN</name>
<dbReference type="AlphaFoldDB" id="A0A7W5AJ00"/>
<gene>
    <name evidence="2" type="ORF">FHR83_004680</name>
</gene>
<evidence type="ECO:0000313" key="3">
    <source>
        <dbReference type="Proteomes" id="UP000590749"/>
    </source>
</evidence>
<sequence length="319" mass="34325">MLQDMATLAGGLAGLAGAGGAVSVAVFRRSRRSWLTSGHALTGPALADPLPGVLKLGLGGMTVRVYPGPRGELFLGPGAPQPGRTLRRLVLAPLFARAMAADGRLWPNQQAPFRLVVEFGGPSRDPQALLRAYRMLDRQLRDHADLLSRSRDGVLTAGAVTVTVTGAVDVRELLAAQSERYAFTDGTFDDLGSRAAPPDLVPMVSEWWTRRFGWDGRDPITAEERHQLHALVRAAHDDGRTVRFSGLPDGSRKARAAVWSELGAAGVDVIADADLTGLARHLRRHPVSGTPRPHLPTRAVRRSVPRPNAPRTVAHHEQV</sequence>
<comment type="caution">
    <text evidence="2">The sequence shown here is derived from an EMBL/GenBank/DDBJ whole genome shotgun (WGS) entry which is preliminary data.</text>
</comment>
<feature type="region of interest" description="Disordered" evidence="1">
    <location>
        <begin position="285"/>
        <end position="319"/>
    </location>
</feature>
<proteinExistence type="predicted"/>
<accession>A0A7W5AJ00</accession>
<evidence type="ECO:0000256" key="1">
    <source>
        <dbReference type="SAM" id="MobiDB-lite"/>
    </source>
</evidence>
<protein>
    <submittedName>
        <fullName evidence="2">Uncharacterized protein</fullName>
    </submittedName>
</protein>
<dbReference type="RefSeq" id="WP_229794661.1">
    <property type="nucleotide sequence ID" value="NZ_BMPW01000006.1"/>
</dbReference>
<dbReference type="Proteomes" id="UP000590749">
    <property type="component" value="Unassembled WGS sequence"/>
</dbReference>
<evidence type="ECO:0000313" key="2">
    <source>
        <dbReference type="EMBL" id="MBB3097005.1"/>
    </source>
</evidence>
<reference evidence="2 3" key="1">
    <citation type="submission" date="2020-08" db="EMBL/GenBank/DDBJ databases">
        <title>Genomic Encyclopedia of Type Strains, Phase III (KMG-III): the genomes of soil and plant-associated and newly described type strains.</title>
        <authorList>
            <person name="Whitman W."/>
        </authorList>
    </citation>
    <scope>NUCLEOTIDE SEQUENCE [LARGE SCALE GENOMIC DNA]</scope>
    <source>
        <strain evidence="2 3">CECT 3287</strain>
    </source>
</reference>
<organism evidence="2 3">
    <name type="scientific">Actinoplanes campanulatus</name>
    <dbReference type="NCBI Taxonomy" id="113559"/>
    <lineage>
        <taxon>Bacteria</taxon>
        <taxon>Bacillati</taxon>
        <taxon>Actinomycetota</taxon>
        <taxon>Actinomycetes</taxon>
        <taxon>Micromonosporales</taxon>
        <taxon>Micromonosporaceae</taxon>
        <taxon>Actinoplanes</taxon>
    </lineage>
</organism>
<keyword evidence="3" id="KW-1185">Reference proteome</keyword>
<dbReference type="EMBL" id="JACHXF010000010">
    <property type="protein sequence ID" value="MBB3097005.1"/>
    <property type="molecule type" value="Genomic_DNA"/>
</dbReference>